<feature type="region of interest" description="Disordered" evidence="3">
    <location>
        <begin position="628"/>
        <end position="657"/>
    </location>
</feature>
<evidence type="ECO:0000313" key="5">
    <source>
        <dbReference type="EMBL" id="KAF9753029.1"/>
    </source>
</evidence>
<dbReference type="PANTHER" id="PTHR46910">
    <property type="entry name" value="TRANSCRIPTION FACTOR PDR1"/>
    <property type="match status" value="1"/>
</dbReference>
<feature type="domain" description="Zn(2)-C6 fungal-type" evidence="4">
    <location>
        <begin position="21"/>
        <end position="51"/>
    </location>
</feature>
<dbReference type="AlphaFoldDB" id="A0A8H7NBY3"/>
<reference evidence="5" key="1">
    <citation type="submission" date="2020-10" db="EMBL/GenBank/DDBJ databases">
        <title>High-Quality Genome Resource of Clonostachys rosea strain S41 by Oxford Nanopore Long-Read Sequencing.</title>
        <authorList>
            <person name="Wang H."/>
        </authorList>
    </citation>
    <scope>NUCLEOTIDE SEQUENCE</scope>
    <source>
        <strain evidence="5">S41</strain>
    </source>
</reference>
<dbReference type="CDD" id="cd12148">
    <property type="entry name" value="fungal_TF_MHR"/>
    <property type="match status" value="1"/>
</dbReference>
<dbReference type="InterPro" id="IPR036864">
    <property type="entry name" value="Zn2-C6_fun-type_DNA-bd_sf"/>
</dbReference>
<name>A0A8H7NBY3_BIOOC</name>
<evidence type="ECO:0000259" key="4">
    <source>
        <dbReference type="PROSITE" id="PS50048"/>
    </source>
</evidence>
<dbReference type="GO" id="GO:0006351">
    <property type="term" value="P:DNA-templated transcription"/>
    <property type="evidence" value="ECO:0007669"/>
    <property type="project" value="InterPro"/>
</dbReference>
<keyword evidence="1" id="KW-0479">Metal-binding</keyword>
<evidence type="ECO:0000313" key="6">
    <source>
        <dbReference type="Proteomes" id="UP000616885"/>
    </source>
</evidence>
<proteinExistence type="predicted"/>
<dbReference type="Proteomes" id="UP000616885">
    <property type="component" value="Unassembled WGS sequence"/>
</dbReference>
<dbReference type="InterPro" id="IPR001138">
    <property type="entry name" value="Zn2Cys6_DnaBD"/>
</dbReference>
<dbReference type="Gene3D" id="4.10.240.10">
    <property type="entry name" value="Zn(2)-C6 fungal-type DNA-binding domain"/>
    <property type="match status" value="1"/>
</dbReference>
<dbReference type="InterPro" id="IPR050987">
    <property type="entry name" value="AtrR-like"/>
</dbReference>
<feature type="region of interest" description="Disordered" evidence="3">
    <location>
        <begin position="124"/>
        <end position="150"/>
    </location>
</feature>
<sequence>MPPAKSQTDPPRSKKRRINFACNYCRARKTRCDERKPSCNACQAAGVHCITTDKRRPGKSVDRHEAGRQRCSIPSVSDDASPDNQLIPEDDAVEQLTSHSHGRCSFSTSLELPEIGYVDDLERHQIPNHGDDDEDESPLNQPSPSRFRGRLPLVRNTIGNSSAEMASDWLDLALYRLGLRQGPTKSWEYRRTDMMSLSDASLFDQWELPNQVSAHELLECFFQGPNLIFPLLEWKECMTGLEQCLNSGFFEFGQRNGPSQILQLLAVLILGYISGPHQIPSFNARCYLNRCRTMLGHVIKYPSIATLKSLILFSLALKSSNELLEAWHTVNLAASIATSLGLNQQTTLSQERTSLKCPAAQEKTRLWIYVYTIEKLLAFELGRHSNLQDIQEAELPDTLGCKELFELARLLSGIGKRSVHASRQEDETDQDDELYRSICEKVKITGESCIKLIQWAESMPDELRPTSDSIYNSRLHPVASYISMQYHSAIIILSRNSLLISKEALQSAVGVIAKDKPWYSVIRNGQSMVADAARKTLRLVIEGVDSDFNAALSSLTAPLNSLATLVVLIITRPRSHVAGTDLSLIETAASALRELHYWSFRGNNDLGSLLDRLVKLASDSVKAARHSRAAGSSISASEGRAPLFGRRHEPRPDGPDQTIGMSWPATASLCGSQDESQIGGLVGRGSQIGMLNDDDVMWFDNWTSTFPDEINWDWSNFPQIFQSGAQPNSMEES</sequence>
<dbReference type="GO" id="GO:0008270">
    <property type="term" value="F:zinc ion binding"/>
    <property type="evidence" value="ECO:0007669"/>
    <property type="project" value="InterPro"/>
</dbReference>
<keyword evidence="2" id="KW-0539">Nucleus</keyword>
<evidence type="ECO:0000256" key="1">
    <source>
        <dbReference type="ARBA" id="ARBA00022723"/>
    </source>
</evidence>
<dbReference type="InterPro" id="IPR007219">
    <property type="entry name" value="XnlR_reg_dom"/>
</dbReference>
<dbReference type="SUPFAM" id="SSF57701">
    <property type="entry name" value="Zn2/Cys6 DNA-binding domain"/>
    <property type="match status" value="1"/>
</dbReference>
<organism evidence="5 6">
    <name type="scientific">Bionectria ochroleuca</name>
    <name type="common">Gliocladium roseum</name>
    <dbReference type="NCBI Taxonomy" id="29856"/>
    <lineage>
        <taxon>Eukaryota</taxon>
        <taxon>Fungi</taxon>
        <taxon>Dikarya</taxon>
        <taxon>Ascomycota</taxon>
        <taxon>Pezizomycotina</taxon>
        <taxon>Sordariomycetes</taxon>
        <taxon>Hypocreomycetidae</taxon>
        <taxon>Hypocreales</taxon>
        <taxon>Bionectriaceae</taxon>
        <taxon>Clonostachys</taxon>
    </lineage>
</organism>
<dbReference type="PROSITE" id="PS00463">
    <property type="entry name" value="ZN2_CY6_FUNGAL_1"/>
    <property type="match status" value="1"/>
</dbReference>
<dbReference type="SMART" id="SM00066">
    <property type="entry name" value="GAL4"/>
    <property type="match status" value="1"/>
</dbReference>
<evidence type="ECO:0000256" key="2">
    <source>
        <dbReference type="ARBA" id="ARBA00023242"/>
    </source>
</evidence>
<gene>
    <name evidence="5" type="ORF">IM811_011787</name>
</gene>
<feature type="region of interest" description="Disordered" evidence="3">
    <location>
        <begin position="54"/>
        <end position="86"/>
    </location>
</feature>
<evidence type="ECO:0000256" key="3">
    <source>
        <dbReference type="SAM" id="MobiDB-lite"/>
    </source>
</evidence>
<dbReference type="CDD" id="cd00067">
    <property type="entry name" value="GAL4"/>
    <property type="match status" value="1"/>
</dbReference>
<accession>A0A8H7NBY3</accession>
<dbReference type="SMART" id="SM00906">
    <property type="entry name" value="Fungal_trans"/>
    <property type="match status" value="1"/>
</dbReference>
<feature type="compositionally biased region" description="Basic and acidic residues" evidence="3">
    <location>
        <begin position="54"/>
        <end position="68"/>
    </location>
</feature>
<protein>
    <recommendedName>
        <fullName evidence="4">Zn(2)-C6 fungal-type domain-containing protein</fullName>
    </recommendedName>
</protein>
<dbReference type="GO" id="GO:0000981">
    <property type="term" value="F:DNA-binding transcription factor activity, RNA polymerase II-specific"/>
    <property type="evidence" value="ECO:0007669"/>
    <property type="project" value="InterPro"/>
</dbReference>
<dbReference type="Pfam" id="PF00172">
    <property type="entry name" value="Zn_clus"/>
    <property type="match status" value="1"/>
</dbReference>
<dbReference type="EMBL" id="JADCTT010000004">
    <property type="protein sequence ID" value="KAF9753029.1"/>
    <property type="molecule type" value="Genomic_DNA"/>
</dbReference>
<comment type="caution">
    <text evidence="5">The sequence shown here is derived from an EMBL/GenBank/DDBJ whole genome shotgun (WGS) entry which is preliminary data.</text>
</comment>
<dbReference type="PANTHER" id="PTHR46910:SF33">
    <property type="entry name" value="ZN(II)2CYS6 TRANSCRIPTION FACTOR (EUROFUNG)"/>
    <property type="match status" value="1"/>
</dbReference>
<dbReference type="Pfam" id="PF04082">
    <property type="entry name" value="Fungal_trans"/>
    <property type="match status" value="1"/>
</dbReference>
<dbReference type="PROSITE" id="PS50048">
    <property type="entry name" value="ZN2_CY6_FUNGAL_2"/>
    <property type="match status" value="1"/>
</dbReference>
<dbReference type="GO" id="GO:0003677">
    <property type="term" value="F:DNA binding"/>
    <property type="evidence" value="ECO:0007669"/>
    <property type="project" value="InterPro"/>
</dbReference>